<organism evidence="2 3">
    <name type="scientific">Botrytis hyacinthi</name>
    <dbReference type="NCBI Taxonomy" id="278943"/>
    <lineage>
        <taxon>Eukaryota</taxon>
        <taxon>Fungi</taxon>
        <taxon>Dikarya</taxon>
        <taxon>Ascomycota</taxon>
        <taxon>Pezizomycotina</taxon>
        <taxon>Leotiomycetes</taxon>
        <taxon>Helotiales</taxon>
        <taxon>Sclerotiniaceae</taxon>
        <taxon>Botrytis</taxon>
    </lineage>
</organism>
<comment type="caution">
    <text evidence="2">The sequence shown here is derived from an EMBL/GenBank/DDBJ whole genome shotgun (WGS) entry which is preliminary data.</text>
</comment>
<gene>
    <name evidence="2" type="ORF">BHYA_0065g00210</name>
</gene>
<name>A0A4Z1GPP3_9HELO</name>
<sequence>MGTVLRSPLCETDNDIRRPFYFKISTPLLVANQSVYQIYFFEPEEVGSTDHSTGILMKGNPALTKMLVEGNVNGTGEVILWKADWLPLRSESYLIGKQSLMIMSKNTHPEHLASVSLYDTRYSKGVREPNRGRPTRGNHFNSSLGNNMTEKNLENATR</sequence>
<evidence type="ECO:0000256" key="1">
    <source>
        <dbReference type="SAM" id="MobiDB-lite"/>
    </source>
</evidence>
<feature type="region of interest" description="Disordered" evidence="1">
    <location>
        <begin position="124"/>
        <end position="158"/>
    </location>
</feature>
<protein>
    <submittedName>
        <fullName evidence="2">Uncharacterized protein</fullName>
    </submittedName>
</protein>
<reference evidence="2 3" key="1">
    <citation type="submission" date="2017-12" db="EMBL/GenBank/DDBJ databases">
        <title>Comparative genomics of Botrytis spp.</title>
        <authorList>
            <person name="Valero-Jimenez C.A."/>
            <person name="Tapia P."/>
            <person name="Veloso J."/>
            <person name="Silva-Moreno E."/>
            <person name="Staats M."/>
            <person name="Valdes J.H."/>
            <person name="Van Kan J.A.L."/>
        </authorList>
    </citation>
    <scope>NUCLEOTIDE SEQUENCE [LARGE SCALE GENOMIC DNA]</scope>
    <source>
        <strain evidence="2 3">Bh0001</strain>
    </source>
</reference>
<feature type="compositionally biased region" description="Polar residues" evidence="1">
    <location>
        <begin position="138"/>
        <end position="150"/>
    </location>
</feature>
<dbReference type="AlphaFoldDB" id="A0A4Z1GPP3"/>
<evidence type="ECO:0000313" key="3">
    <source>
        <dbReference type="Proteomes" id="UP000297814"/>
    </source>
</evidence>
<dbReference type="EMBL" id="PQXK01000065">
    <property type="protein sequence ID" value="TGO38886.1"/>
    <property type="molecule type" value="Genomic_DNA"/>
</dbReference>
<accession>A0A4Z1GPP3</accession>
<evidence type="ECO:0000313" key="2">
    <source>
        <dbReference type="EMBL" id="TGO38886.1"/>
    </source>
</evidence>
<dbReference type="Proteomes" id="UP000297814">
    <property type="component" value="Unassembled WGS sequence"/>
</dbReference>
<proteinExistence type="predicted"/>
<keyword evidence="3" id="KW-1185">Reference proteome</keyword>